<dbReference type="EMBL" id="JAUTXT010000005">
    <property type="protein sequence ID" value="KAK3677973.1"/>
    <property type="molecule type" value="Genomic_DNA"/>
</dbReference>
<feature type="region of interest" description="Disordered" evidence="1">
    <location>
        <begin position="64"/>
        <end position="124"/>
    </location>
</feature>
<proteinExistence type="predicted"/>
<comment type="caution">
    <text evidence="2">The sequence shown here is derived from an EMBL/GenBank/DDBJ whole genome shotgun (WGS) entry which is preliminary data.</text>
</comment>
<evidence type="ECO:0000313" key="3">
    <source>
        <dbReference type="Proteomes" id="UP001274830"/>
    </source>
</evidence>
<sequence>MHIEQKNLEQKNYELNNDIKLKSKNHEQLSKLYQSLKRQQMAPSLELAAEHDAEHVLHTANAAGQRNGQAMHSRGSAGSGGSGGYSRTIQAWEQQGRGARPALQTSHSVPAGAVPSTPSGMRHRMPSIYTNNGNAMKNVIERETYHPATPRHHAINANDTNGLRSVSGYGMSAGMRMGRGQQGPISRSDLMR</sequence>
<keyword evidence="3" id="KW-1185">Reference proteome</keyword>
<dbReference type="Proteomes" id="UP001274830">
    <property type="component" value="Unassembled WGS sequence"/>
</dbReference>
<evidence type="ECO:0000256" key="1">
    <source>
        <dbReference type="SAM" id="MobiDB-lite"/>
    </source>
</evidence>
<protein>
    <submittedName>
        <fullName evidence="2">Uncharacterized protein</fullName>
    </submittedName>
</protein>
<evidence type="ECO:0000313" key="2">
    <source>
        <dbReference type="EMBL" id="KAK3677973.1"/>
    </source>
</evidence>
<feature type="region of interest" description="Disordered" evidence="1">
    <location>
        <begin position="173"/>
        <end position="192"/>
    </location>
</feature>
<name>A0AAE1C4S6_9PEZI</name>
<dbReference type="AlphaFoldDB" id="A0AAE1C4S6"/>
<organism evidence="2 3">
    <name type="scientific">Recurvomyces mirabilis</name>
    <dbReference type="NCBI Taxonomy" id="574656"/>
    <lineage>
        <taxon>Eukaryota</taxon>
        <taxon>Fungi</taxon>
        <taxon>Dikarya</taxon>
        <taxon>Ascomycota</taxon>
        <taxon>Pezizomycotina</taxon>
        <taxon>Dothideomycetes</taxon>
        <taxon>Dothideomycetidae</taxon>
        <taxon>Mycosphaerellales</taxon>
        <taxon>Teratosphaeriaceae</taxon>
        <taxon>Recurvomyces</taxon>
    </lineage>
</organism>
<gene>
    <name evidence="2" type="ORF">LTR78_002068</name>
</gene>
<accession>A0AAE1C4S6</accession>
<reference evidence="2" key="1">
    <citation type="submission" date="2023-07" db="EMBL/GenBank/DDBJ databases">
        <title>Black Yeasts Isolated from many extreme environments.</title>
        <authorList>
            <person name="Coleine C."/>
            <person name="Stajich J.E."/>
            <person name="Selbmann L."/>
        </authorList>
    </citation>
    <scope>NUCLEOTIDE SEQUENCE</scope>
    <source>
        <strain evidence="2">CCFEE 5485</strain>
    </source>
</reference>